<organism evidence="3 4">
    <name type="scientific">Lomentospora prolificans</name>
    <dbReference type="NCBI Taxonomy" id="41688"/>
    <lineage>
        <taxon>Eukaryota</taxon>
        <taxon>Fungi</taxon>
        <taxon>Dikarya</taxon>
        <taxon>Ascomycota</taxon>
        <taxon>Pezizomycotina</taxon>
        <taxon>Sordariomycetes</taxon>
        <taxon>Hypocreomycetidae</taxon>
        <taxon>Microascales</taxon>
        <taxon>Microascaceae</taxon>
        <taxon>Lomentospora</taxon>
    </lineage>
</organism>
<sequence length="235" mass="24912">MPPKPLPTPRAFLTSLFTTLASTPAPLPPPPDQPSVFPGNPLQGLGDDARGLLSTLHVLFPSQLLPALDLLDRRLVTRVIVRDVPARRPATARTDSSREDGVVEDDGEGDGRKGTYIVRSLASTMRRKAESKCYLVLLTAWSCTCPAFVFDAFPPASLSVPVVAGTPDDGPAADGEAWSFGGLSLDGLPGASGNVPCCKHLLACVLVEKWGAVLGKYALERRVTKEEMAGLVAEI</sequence>
<dbReference type="AlphaFoldDB" id="A0A2N3NKX6"/>
<dbReference type="Proteomes" id="UP000233524">
    <property type="component" value="Unassembled WGS sequence"/>
</dbReference>
<comment type="caution">
    <text evidence="3">The sequence shown here is derived from an EMBL/GenBank/DDBJ whole genome shotgun (WGS) entry which is preliminary data.</text>
</comment>
<name>A0A2N3NKX6_9PEZI</name>
<feature type="signal peptide" evidence="2">
    <location>
        <begin position="1"/>
        <end position="21"/>
    </location>
</feature>
<gene>
    <name evidence="3" type="ORF">jhhlp_000434</name>
</gene>
<feature type="chain" id="PRO_5014833486" description="SWIM-type domain-containing protein" evidence="2">
    <location>
        <begin position="22"/>
        <end position="235"/>
    </location>
</feature>
<evidence type="ECO:0000256" key="1">
    <source>
        <dbReference type="SAM" id="MobiDB-lite"/>
    </source>
</evidence>
<keyword evidence="4" id="KW-1185">Reference proteome</keyword>
<evidence type="ECO:0000313" key="3">
    <source>
        <dbReference type="EMBL" id="PKS13093.1"/>
    </source>
</evidence>
<evidence type="ECO:0000256" key="2">
    <source>
        <dbReference type="SAM" id="SignalP"/>
    </source>
</evidence>
<dbReference type="VEuPathDB" id="FungiDB:jhhlp_000434"/>
<protein>
    <recommendedName>
        <fullName evidence="5">SWIM-type domain-containing protein</fullName>
    </recommendedName>
</protein>
<evidence type="ECO:0000313" key="4">
    <source>
        <dbReference type="Proteomes" id="UP000233524"/>
    </source>
</evidence>
<dbReference type="STRING" id="41688.A0A2N3NKX6"/>
<evidence type="ECO:0008006" key="5">
    <source>
        <dbReference type="Google" id="ProtNLM"/>
    </source>
</evidence>
<accession>A0A2N3NKX6</accession>
<dbReference type="EMBL" id="NLAX01000002">
    <property type="protein sequence ID" value="PKS13093.1"/>
    <property type="molecule type" value="Genomic_DNA"/>
</dbReference>
<keyword evidence="2" id="KW-0732">Signal</keyword>
<dbReference type="OrthoDB" id="74545at2759"/>
<proteinExistence type="predicted"/>
<reference evidence="3 4" key="1">
    <citation type="journal article" date="2017" name="G3 (Bethesda)">
        <title>First Draft Genome Sequence of the Pathogenic Fungus Lomentospora prolificans (Formerly Scedosporium prolificans).</title>
        <authorList>
            <person name="Luo R."/>
            <person name="Zimin A."/>
            <person name="Workman R."/>
            <person name="Fan Y."/>
            <person name="Pertea G."/>
            <person name="Grossman N."/>
            <person name="Wear M.P."/>
            <person name="Jia B."/>
            <person name="Miller H."/>
            <person name="Casadevall A."/>
            <person name="Timp W."/>
            <person name="Zhang S.X."/>
            <person name="Salzberg S.L."/>
        </authorList>
    </citation>
    <scope>NUCLEOTIDE SEQUENCE [LARGE SCALE GENOMIC DNA]</scope>
    <source>
        <strain evidence="3 4">JHH-5317</strain>
    </source>
</reference>
<feature type="region of interest" description="Disordered" evidence="1">
    <location>
        <begin position="87"/>
        <end position="109"/>
    </location>
</feature>
<dbReference type="InParanoid" id="A0A2N3NKX6"/>